<dbReference type="CDD" id="cd22656">
    <property type="entry name" value="ClyA_Cry6Aa-like"/>
    <property type="match status" value="1"/>
</dbReference>
<sequence length="435" mass="48961">MTTYFDPTKPIDDETVWFPRGMLIDKKTQKLRPGPHVPRSGYDDDGDQIFILEKGQMHALCRFLWTGKLLPTDRDQYVRYLGLVDTSVISKAVWSEIDNLIGTYTKISKDCTEFKDETWDKLTVLAGVIKTYSAIAGGTGTSSYYQAMLEWVGQYNDEKNKTDPDQSVLDELSESIKSAIDDEQKKITLIQEQVSKALEALSTFHDNCKVYETTIQGDEKSLQELLDKEGNNVDQLQAQIDADRADIKDAQTRIDEDCVLRLDTVLPYEYSVPIGTIAGAVIASQAEDDIERLEKKIKDTQAALAADEAKLFAAKTLQADITSMRGQVTDLLDIIAPAIVTLEALQGAWAGMGADLQTLYDLFADSADSIPPMLLEKRQLETIVEAWNDLKEYSGRYIENSFMSEEPKKQTMQDWLDDAKKYLGEAKRQRALKMN</sequence>
<evidence type="ECO:0000256" key="1">
    <source>
        <dbReference type="SAM" id="Coils"/>
    </source>
</evidence>
<feature type="coiled-coil region" evidence="1">
    <location>
        <begin position="283"/>
        <end position="310"/>
    </location>
</feature>
<feature type="coiled-coil region" evidence="1">
    <location>
        <begin position="180"/>
        <end position="253"/>
    </location>
</feature>
<dbReference type="SUPFAM" id="SSF58100">
    <property type="entry name" value="Bacterial hemolysins"/>
    <property type="match status" value="1"/>
</dbReference>
<dbReference type="OrthoDB" id="4494488at2759"/>
<gene>
    <name evidence="2" type="ORF">TRIREDRAFT_108143</name>
</gene>
<dbReference type="Proteomes" id="UP000008984">
    <property type="component" value="Unassembled WGS sequence"/>
</dbReference>
<protein>
    <submittedName>
        <fullName evidence="2">Predicted protein</fullName>
    </submittedName>
</protein>
<accession>G0RLN6</accession>
<name>G0RLN6_HYPJQ</name>
<dbReference type="AlphaFoldDB" id="G0RLN6"/>
<keyword evidence="1" id="KW-0175">Coiled coil</keyword>
<dbReference type="RefSeq" id="XP_006966108.1">
    <property type="nucleotide sequence ID" value="XM_006966046.1"/>
</dbReference>
<reference evidence="2 3" key="1">
    <citation type="journal article" date="2008" name="Nat. Biotechnol.">
        <title>Genome sequencing and analysis of the biomass-degrading fungus Trichoderma reesei (syn. Hypocrea jecorina).</title>
        <authorList>
            <person name="Martinez D."/>
            <person name="Berka R.M."/>
            <person name="Henrissat B."/>
            <person name="Saloheimo M."/>
            <person name="Arvas M."/>
            <person name="Baker S.E."/>
            <person name="Chapman J."/>
            <person name="Chertkov O."/>
            <person name="Coutinho P.M."/>
            <person name="Cullen D."/>
            <person name="Danchin E.G."/>
            <person name="Grigoriev I.V."/>
            <person name="Harris P."/>
            <person name="Jackson M."/>
            <person name="Kubicek C.P."/>
            <person name="Han C.S."/>
            <person name="Ho I."/>
            <person name="Larrondo L.F."/>
            <person name="de Leon A.L."/>
            <person name="Magnuson J.K."/>
            <person name="Merino S."/>
            <person name="Misra M."/>
            <person name="Nelson B."/>
            <person name="Putnam N."/>
            <person name="Robbertse B."/>
            <person name="Salamov A.A."/>
            <person name="Schmoll M."/>
            <person name="Terry A."/>
            <person name="Thayer N."/>
            <person name="Westerholm-Parvinen A."/>
            <person name="Schoch C.L."/>
            <person name="Yao J."/>
            <person name="Barabote R."/>
            <person name="Nelson M.A."/>
            <person name="Detter C."/>
            <person name="Bruce D."/>
            <person name="Kuske C.R."/>
            <person name="Xie G."/>
            <person name="Richardson P."/>
            <person name="Rokhsar D.S."/>
            <person name="Lucas S.M."/>
            <person name="Rubin E.M."/>
            <person name="Dunn-Coleman N."/>
            <person name="Ward M."/>
            <person name="Brettin T.S."/>
        </authorList>
    </citation>
    <scope>NUCLEOTIDE SEQUENCE [LARGE SCALE GENOMIC DNA]</scope>
    <source>
        <strain evidence="2 3">QM6a</strain>
    </source>
</reference>
<dbReference type="Gene3D" id="1.20.1170.10">
    <property type="match status" value="1"/>
</dbReference>
<dbReference type="EMBL" id="GL985066">
    <property type="protein sequence ID" value="EGR48061.1"/>
    <property type="molecule type" value="Genomic_DNA"/>
</dbReference>
<dbReference type="VEuPathDB" id="FungiDB:TRIREDRAFT_108143"/>
<evidence type="ECO:0000313" key="2">
    <source>
        <dbReference type="EMBL" id="EGR48061.1"/>
    </source>
</evidence>
<keyword evidence="3" id="KW-1185">Reference proteome</keyword>
<dbReference type="GeneID" id="18481596"/>
<dbReference type="eggNOG" id="ENOG502SN23">
    <property type="taxonomic scope" value="Eukaryota"/>
</dbReference>
<dbReference type="KEGG" id="tre:TRIREDRAFT_108143"/>
<proteinExistence type="predicted"/>
<organism evidence="3">
    <name type="scientific">Hypocrea jecorina (strain QM6a)</name>
    <name type="common">Trichoderma reesei</name>
    <dbReference type="NCBI Taxonomy" id="431241"/>
    <lineage>
        <taxon>Eukaryota</taxon>
        <taxon>Fungi</taxon>
        <taxon>Dikarya</taxon>
        <taxon>Ascomycota</taxon>
        <taxon>Pezizomycotina</taxon>
        <taxon>Sordariomycetes</taxon>
        <taxon>Hypocreomycetidae</taxon>
        <taxon>Hypocreales</taxon>
        <taxon>Hypocreaceae</taxon>
        <taxon>Trichoderma</taxon>
    </lineage>
</organism>
<evidence type="ECO:0000313" key="3">
    <source>
        <dbReference type="Proteomes" id="UP000008984"/>
    </source>
</evidence>
<dbReference type="HOGENOM" id="CLU_054251_0_0_1"/>